<evidence type="ECO:0000313" key="3">
    <source>
        <dbReference type="Proteomes" id="UP000265926"/>
    </source>
</evidence>
<evidence type="ECO:0000313" key="2">
    <source>
        <dbReference type="EMBL" id="RIJ46717.1"/>
    </source>
</evidence>
<dbReference type="SUPFAM" id="SSF48452">
    <property type="entry name" value="TPR-like"/>
    <property type="match status" value="1"/>
</dbReference>
<gene>
    <name evidence="2" type="ORF">D1614_17460</name>
</gene>
<protein>
    <recommendedName>
        <fullName evidence="4">Tetratricopeptide repeat protein</fullName>
    </recommendedName>
</protein>
<sequence>MNRILTLAVLLALFSSCTVYKEYQIEVYQPGKIAVPSETKNAAIVYRNFKYTNDTLLHYYKDDYRLKKAKDDPANLDSVLVNLTMQELAGNLKSHQTFETIHIFPELFKTHRGDKLPALDFDLIRNITEKTQSDLLISLETYSCFYNEYSSTAEMPTKSNEVITAAVWAVYNPVEEKIIDRKTMIDTIFWNGYDDQGNYQRKTLLPPRITALKIASQMAGENYAKRFFASWQNVNRMYSVPPLPDFASAETFLQKGEWDNAILLWKRYVGDDNGKIAIQARYNMALAYEMKDDLDTAYKWLSAAMQLATKYRSKEDIKRIMHYQNALRKRMKDITLLNQ</sequence>
<dbReference type="InterPro" id="IPR011990">
    <property type="entry name" value="TPR-like_helical_dom_sf"/>
</dbReference>
<dbReference type="Gene3D" id="1.25.40.10">
    <property type="entry name" value="Tetratricopeptide repeat domain"/>
    <property type="match status" value="1"/>
</dbReference>
<comment type="caution">
    <text evidence="2">The sequence shown here is derived from an EMBL/GenBank/DDBJ whole genome shotgun (WGS) entry which is preliminary data.</text>
</comment>
<feature type="signal peptide" evidence="1">
    <location>
        <begin position="1"/>
        <end position="21"/>
    </location>
</feature>
<name>A0A399SXF2_9BACT</name>
<reference evidence="2 3" key="1">
    <citation type="submission" date="2018-08" db="EMBL/GenBank/DDBJ databases">
        <title>Pallidiluteibacterium maritimus gen. nov., sp. nov., isolated from coastal sediment.</title>
        <authorList>
            <person name="Zhou L.Y."/>
        </authorList>
    </citation>
    <scope>NUCLEOTIDE SEQUENCE [LARGE SCALE GENOMIC DNA]</scope>
    <source>
        <strain evidence="2 3">XSD2</strain>
    </source>
</reference>
<dbReference type="PROSITE" id="PS51257">
    <property type="entry name" value="PROKAR_LIPOPROTEIN"/>
    <property type="match status" value="1"/>
</dbReference>
<proteinExistence type="predicted"/>
<evidence type="ECO:0008006" key="4">
    <source>
        <dbReference type="Google" id="ProtNLM"/>
    </source>
</evidence>
<dbReference type="AlphaFoldDB" id="A0A399SXF2"/>
<dbReference type="EMBL" id="QWGR01000012">
    <property type="protein sequence ID" value="RIJ46717.1"/>
    <property type="molecule type" value="Genomic_DNA"/>
</dbReference>
<dbReference type="RefSeq" id="WP_119439263.1">
    <property type="nucleotide sequence ID" value="NZ_QWGR01000012.1"/>
</dbReference>
<evidence type="ECO:0000256" key="1">
    <source>
        <dbReference type="SAM" id="SignalP"/>
    </source>
</evidence>
<dbReference type="OrthoDB" id="1115705at2"/>
<feature type="chain" id="PRO_5017347387" description="Tetratricopeptide repeat protein" evidence="1">
    <location>
        <begin position="22"/>
        <end position="339"/>
    </location>
</feature>
<keyword evidence="3" id="KW-1185">Reference proteome</keyword>
<dbReference type="InterPro" id="IPR045921">
    <property type="entry name" value="DUF6340"/>
</dbReference>
<accession>A0A399SXF2</accession>
<dbReference type="Proteomes" id="UP000265926">
    <property type="component" value="Unassembled WGS sequence"/>
</dbReference>
<organism evidence="2 3">
    <name type="scientific">Maribellus luteus</name>
    <dbReference type="NCBI Taxonomy" id="2305463"/>
    <lineage>
        <taxon>Bacteria</taxon>
        <taxon>Pseudomonadati</taxon>
        <taxon>Bacteroidota</taxon>
        <taxon>Bacteroidia</taxon>
        <taxon>Marinilabiliales</taxon>
        <taxon>Prolixibacteraceae</taxon>
        <taxon>Maribellus</taxon>
    </lineage>
</organism>
<keyword evidence="1" id="KW-0732">Signal</keyword>
<dbReference type="Pfam" id="PF19867">
    <property type="entry name" value="DUF6340"/>
    <property type="match status" value="1"/>
</dbReference>